<accession>A0ACB9LQG1</accession>
<keyword evidence="2" id="KW-1185">Reference proteome</keyword>
<reference evidence="1 2" key="1">
    <citation type="journal article" date="2022" name="DNA Res.">
        <title>Chromosomal-level genome assembly of the orchid tree Bauhinia variegata (Leguminosae; Cercidoideae) supports the allotetraploid origin hypothesis of Bauhinia.</title>
        <authorList>
            <person name="Zhong Y."/>
            <person name="Chen Y."/>
            <person name="Zheng D."/>
            <person name="Pang J."/>
            <person name="Liu Y."/>
            <person name="Luo S."/>
            <person name="Meng S."/>
            <person name="Qian L."/>
            <person name="Wei D."/>
            <person name="Dai S."/>
            <person name="Zhou R."/>
        </authorList>
    </citation>
    <scope>NUCLEOTIDE SEQUENCE [LARGE SCALE GENOMIC DNA]</scope>
    <source>
        <strain evidence="1">BV-YZ2020</strain>
    </source>
</reference>
<dbReference type="EMBL" id="CM039436">
    <property type="protein sequence ID" value="KAI4313283.1"/>
    <property type="molecule type" value="Genomic_DNA"/>
</dbReference>
<name>A0ACB9LQG1_BAUVA</name>
<dbReference type="Proteomes" id="UP000828941">
    <property type="component" value="Chromosome 11"/>
</dbReference>
<organism evidence="1 2">
    <name type="scientific">Bauhinia variegata</name>
    <name type="common">Purple orchid tree</name>
    <name type="synonym">Phanera variegata</name>
    <dbReference type="NCBI Taxonomy" id="167791"/>
    <lineage>
        <taxon>Eukaryota</taxon>
        <taxon>Viridiplantae</taxon>
        <taxon>Streptophyta</taxon>
        <taxon>Embryophyta</taxon>
        <taxon>Tracheophyta</taxon>
        <taxon>Spermatophyta</taxon>
        <taxon>Magnoliopsida</taxon>
        <taxon>eudicotyledons</taxon>
        <taxon>Gunneridae</taxon>
        <taxon>Pentapetalae</taxon>
        <taxon>rosids</taxon>
        <taxon>fabids</taxon>
        <taxon>Fabales</taxon>
        <taxon>Fabaceae</taxon>
        <taxon>Cercidoideae</taxon>
        <taxon>Cercideae</taxon>
        <taxon>Bauhiniinae</taxon>
        <taxon>Bauhinia</taxon>
    </lineage>
</organism>
<evidence type="ECO:0000313" key="1">
    <source>
        <dbReference type="EMBL" id="KAI4313283.1"/>
    </source>
</evidence>
<evidence type="ECO:0000313" key="2">
    <source>
        <dbReference type="Proteomes" id="UP000828941"/>
    </source>
</evidence>
<proteinExistence type="predicted"/>
<gene>
    <name evidence="1" type="ORF">L6164_026274</name>
</gene>
<protein>
    <submittedName>
        <fullName evidence="1">Uncharacterized protein</fullName>
    </submittedName>
</protein>
<comment type="caution">
    <text evidence="1">The sequence shown here is derived from an EMBL/GenBank/DDBJ whole genome shotgun (WGS) entry which is preliminary data.</text>
</comment>
<sequence>MEYSYILALPSPGTVKQDAAQEDKREIELGKANPKRKRKMACVKARNDSPYTQKGVNVEREACEMDIKSIATPGTSGNEFETEKIKFKMKRMLKKEKAKKGAEILNVSCYFENGIEKKVSGKEMGNRSEFESSALLGSYRKNVEDTFLENGDEIQNEKIKFKRKKKFLKQKVSPYFEIDNEKKVNVESNGCDDEIGSNLSLGSSRGFIVDKLQENGKGIETGKVKLKKKKTKNWKHMLDLENQKLSPFLQNDNEKKLHTELQGYDSEVGSITLLGTRGIFVENIPQKNGNVVETRKTKSKKSRKIKNQIPTEHVQVRKVSPYFLNDDEKCNVKLQDYNSDIKSIALLRTKRKSIDNELHGDRLEIESGKVITKKGKTKSKTKTITDTDVREVSPYFWNENEKTIDVKALDYERKFESIASPDNCQMEDRLQDNENKIDAGIIKSKKKQKSENLKTMTQVEVRKFSPYFQNDHENVIVKEHVESEIEKVQEKAEAIEGVKITSKKKIKHGNQKILADIEVRKVSPYFQNLAGCAQVGKAQSQPENMQKLKDSSTSRKSCSASVKISPYFNKVPIIEENANNCLLGDESSCKANKTTLSASEKRDEAYKRRAPDNTWKPPRSEFSLLQEDHAHDPWRVLVICMLLNRTTGLQARRVISDLFNLCPDAKTCTQVATEDIEKIIKSLGLQRKRARMLQRFSGEYLDENWTYVTQLHGVGKYAADAYAIFCTGKWDRVKPSDHMLNYYWQFLRNTRHRL</sequence>